<dbReference type="PANTHER" id="PTHR30469">
    <property type="entry name" value="MULTIDRUG RESISTANCE PROTEIN MDTA"/>
    <property type="match status" value="1"/>
</dbReference>
<name>A0A367ZUK6_9BACT</name>
<accession>A0A367ZUK6</accession>
<comment type="caution">
    <text evidence="2">The sequence shown here is derived from an EMBL/GenBank/DDBJ whole genome shotgun (WGS) entry which is preliminary data.</text>
</comment>
<dbReference type="Pfam" id="PF25917">
    <property type="entry name" value="BSH_RND"/>
    <property type="match status" value="1"/>
</dbReference>
<dbReference type="SUPFAM" id="SSF111369">
    <property type="entry name" value="HlyD-like secretion proteins"/>
    <property type="match status" value="2"/>
</dbReference>
<evidence type="ECO:0000259" key="1">
    <source>
        <dbReference type="Pfam" id="PF25917"/>
    </source>
</evidence>
<gene>
    <name evidence="2" type="ORF">OZSIB_2268</name>
</gene>
<dbReference type="Gene3D" id="1.10.287.470">
    <property type="entry name" value="Helix hairpin bin"/>
    <property type="match status" value="1"/>
</dbReference>
<proteinExistence type="predicted"/>
<dbReference type="Gene3D" id="2.40.30.170">
    <property type="match status" value="1"/>
</dbReference>
<evidence type="ECO:0000313" key="2">
    <source>
        <dbReference type="EMBL" id="RCK81399.1"/>
    </source>
</evidence>
<reference evidence="2 3" key="1">
    <citation type="submission" date="2018-05" db="EMBL/GenBank/DDBJ databases">
        <title>A metagenomic window into the 2 km-deep terrestrial subsurface aquifer revealed taxonomically and functionally diverse microbial community comprising novel uncultured bacterial lineages.</title>
        <authorList>
            <person name="Kadnikov V.V."/>
            <person name="Mardanov A.V."/>
            <person name="Beletsky A.V."/>
            <person name="Banks D."/>
            <person name="Pimenov N.V."/>
            <person name="Frank Y.A."/>
            <person name="Karnachuk O.V."/>
            <person name="Ravin N.V."/>
        </authorList>
    </citation>
    <scope>NUCLEOTIDE SEQUENCE [LARGE SCALE GENOMIC DNA]</scope>
    <source>
        <strain evidence="2">BY5</strain>
    </source>
</reference>
<protein>
    <submittedName>
        <fullName evidence="2">Membrane fusion component of tripartite multidrug resistance system</fullName>
    </submittedName>
</protein>
<dbReference type="PANTHER" id="PTHR30469:SF12">
    <property type="entry name" value="MULTIDRUG RESISTANCE PROTEIN MDTA"/>
    <property type="match status" value="1"/>
</dbReference>
<dbReference type="EMBL" id="QOQW01000002">
    <property type="protein sequence ID" value="RCK81399.1"/>
    <property type="molecule type" value="Genomic_DNA"/>
</dbReference>
<organism evidence="2 3">
    <name type="scientific">Candidatus Ozemobacter sibiricus</name>
    <dbReference type="NCBI Taxonomy" id="2268124"/>
    <lineage>
        <taxon>Bacteria</taxon>
        <taxon>Candidatus Ozemobacteria</taxon>
        <taxon>Candidatus Ozemobacterales</taxon>
        <taxon>Candidatus Ozemobacteraceae</taxon>
        <taxon>Candidatus Ozemobacter</taxon>
    </lineage>
</organism>
<sequence>MRAMNMLSPRNLISAAFGLLLIVAGVVLNQRLASLRRPPVQSPETVVTPLVETIPLQATTEPLIIHGFGTIRARVAAALAAEVAGRVVFRHPGFEAGGEVEAGQVLLRIDPEPYRLQVERAEAQLAQNLAQQASLEDEIAGYRASLAVASAAVQLARREAARFERLAQESATSRSQADKTEAALQAALAAEVRDQNNLRLALGRRPALKAAEQQARAALAEARLALQRTEIVAPFAGRIDRRDIEAGEYVTPGKVVGALHDPSTFEVRIPVALSDLPWLYSQAAMGGVASAAAPAGPTLERREAEVLLCLPTRGVAAACWRGRVERIGQTVAERTRTVEVVVAIPLRPPVTGEAPVPLMQGMFVEVALQGRPVEGVFRIPRGAVSNRDTVNLWREGRLRVTPCEILRYDRDDAFVRFPTQAGDRLIVSPVPTPVDGMPLQAATAAASL</sequence>
<feature type="domain" description="Multidrug resistance protein MdtA-like barrel-sandwich hybrid" evidence="1">
    <location>
        <begin position="78"/>
        <end position="255"/>
    </location>
</feature>
<dbReference type="Gene3D" id="2.40.50.100">
    <property type="match status" value="1"/>
</dbReference>
<dbReference type="InterPro" id="IPR058625">
    <property type="entry name" value="MdtA-like_BSH"/>
</dbReference>
<dbReference type="AlphaFoldDB" id="A0A367ZUK6"/>
<dbReference type="GO" id="GO:0015562">
    <property type="term" value="F:efflux transmembrane transporter activity"/>
    <property type="evidence" value="ECO:0007669"/>
    <property type="project" value="TreeGrafter"/>
</dbReference>
<dbReference type="Proteomes" id="UP000252355">
    <property type="component" value="Unassembled WGS sequence"/>
</dbReference>
<evidence type="ECO:0000313" key="3">
    <source>
        <dbReference type="Proteomes" id="UP000252355"/>
    </source>
</evidence>
<dbReference type="GO" id="GO:1990281">
    <property type="term" value="C:efflux pump complex"/>
    <property type="evidence" value="ECO:0007669"/>
    <property type="project" value="TreeGrafter"/>
</dbReference>